<accession>A0AAV4QID0</accession>
<protein>
    <submittedName>
        <fullName evidence="2">Uncharacterized protein</fullName>
    </submittedName>
</protein>
<dbReference type="EMBL" id="BPLQ01004437">
    <property type="protein sequence ID" value="GIY08076.1"/>
    <property type="molecule type" value="Genomic_DNA"/>
</dbReference>
<sequence>MVCPEINFEVFLASLRNSTVGGAFQLAAAKIADGSFAHLLLETDRTNGYTGFCPNLPQQVGVSYAWATYAVLKEDPKLSKRLGSIKPKEKKECNPNVKPHNCSKGPSQGTY</sequence>
<feature type="region of interest" description="Disordered" evidence="1">
    <location>
        <begin position="81"/>
        <end position="111"/>
    </location>
</feature>
<name>A0AAV4QID0_9ARAC</name>
<keyword evidence="3" id="KW-1185">Reference proteome</keyword>
<gene>
    <name evidence="2" type="ORF">CDAR_90791</name>
</gene>
<comment type="caution">
    <text evidence="2">The sequence shown here is derived from an EMBL/GenBank/DDBJ whole genome shotgun (WGS) entry which is preliminary data.</text>
</comment>
<dbReference type="Proteomes" id="UP001054837">
    <property type="component" value="Unassembled WGS sequence"/>
</dbReference>
<dbReference type="AlphaFoldDB" id="A0AAV4QID0"/>
<evidence type="ECO:0000313" key="2">
    <source>
        <dbReference type="EMBL" id="GIY08076.1"/>
    </source>
</evidence>
<organism evidence="2 3">
    <name type="scientific">Caerostris darwini</name>
    <dbReference type="NCBI Taxonomy" id="1538125"/>
    <lineage>
        <taxon>Eukaryota</taxon>
        <taxon>Metazoa</taxon>
        <taxon>Ecdysozoa</taxon>
        <taxon>Arthropoda</taxon>
        <taxon>Chelicerata</taxon>
        <taxon>Arachnida</taxon>
        <taxon>Araneae</taxon>
        <taxon>Araneomorphae</taxon>
        <taxon>Entelegynae</taxon>
        <taxon>Araneoidea</taxon>
        <taxon>Araneidae</taxon>
        <taxon>Caerostris</taxon>
    </lineage>
</organism>
<evidence type="ECO:0000256" key="1">
    <source>
        <dbReference type="SAM" id="MobiDB-lite"/>
    </source>
</evidence>
<proteinExistence type="predicted"/>
<evidence type="ECO:0000313" key="3">
    <source>
        <dbReference type="Proteomes" id="UP001054837"/>
    </source>
</evidence>
<reference evidence="2 3" key="1">
    <citation type="submission" date="2021-06" db="EMBL/GenBank/DDBJ databases">
        <title>Caerostris darwini draft genome.</title>
        <authorList>
            <person name="Kono N."/>
            <person name="Arakawa K."/>
        </authorList>
    </citation>
    <scope>NUCLEOTIDE SEQUENCE [LARGE SCALE GENOMIC DNA]</scope>
</reference>